<comment type="caution">
    <text evidence="3">The sequence shown here is derived from an EMBL/GenBank/DDBJ whole genome shotgun (WGS) entry which is preliminary data.</text>
</comment>
<keyword evidence="2" id="KW-0812">Transmembrane</keyword>
<protein>
    <submittedName>
        <fullName evidence="3">Uncharacterized protein</fullName>
    </submittedName>
</protein>
<reference evidence="3" key="1">
    <citation type="submission" date="2023-06" db="EMBL/GenBank/DDBJ databases">
        <title>Genome-scale phylogeny and comparative genomics of the fungal order Sordariales.</title>
        <authorList>
            <consortium name="Lawrence Berkeley National Laboratory"/>
            <person name="Hensen N."/>
            <person name="Bonometti L."/>
            <person name="Westerberg I."/>
            <person name="Brannstrom I.O."/>
            <person name="Guillou S."/>
            <person name="Cros-Aarteil S."/>
            <person name="Calhoun S."/>
            <person name="Haridas S."/>
            <person name="Kuo A."/>
            <person name="Mondo S."/>
            <person name="Pangilinan J."/>
            <person name="Riley R."/>
            <person name="Labutti K."/>
            <person name="Andreopoulos B."/>
            <person name="Lipzen A."/>
            <person name="Chen C."/>
            <person name="Yanf M."/>
            <person name="Daum C."/>
            <person name="Ng V."/>
            <person name="Clum A."/>
            <person name="Steindorff A."/>
            <person name="Ohm R."/>
            <person name="Martin F."/>
            <person name="Silar P."/>
            <person name="Natvig D."/>
            <person name="Lalanne C."/>
            <person name="Gautier V."/>
            <person name="Ament-Velasquez S.L."/>
            <person name="Kruys A."/>
            <person name="Hutchinson M.I."/>
            <person name="Powell A.J."/>
            <person name="Barry K."/>
            <person name="Miller A.N."/>
            <person name="Grigoriev I.V."/>
            <person name="Debuchy R."/>
            <person name="Gladieux P."/>
            <person name="Thoren M.H."/>
            <person name="Johannesson H."/>
        </authorList>
    </citation>
    <scope>NUCLEOTIDE SEQUENCE</scope>
    <source>
        <strain evidence="3">CBS 606.72</strain>
    </source>
</reference>
<dbReference type="Proteomes" id="UP001175000">
    <property type="component" value="Unassembled WGS sequence"/>
</dbReference>
<keyword evidence="4" id="KW-1185">Reference proteome</keyword>
<organism evidence="3 4">
    <name type="scientific">Immersiella caudata</name>
    <dbReference type="NCBI Taxonomy" id="314043"/>
    <lineage>
        <taxon>Eukaryota</taxon>
        <taxon>Fungi</taxon>
        <taxon>Dikarya</taxon>
        <taxon>Ascomycota</taxon>
        <taxon>Pezizomycotina</taxon>
        <taxon>Sordariomycetes</taxon>
        <taxon>Sordariomycetidae</taxon>
        <taxon>Sordariales</taxon>
        <taxon>Lasiosphaeriaceae</taxon>
        <taxon>Immersiella</taxon>
    </lineage>
</organism>
<gene>
    <name evidence="3" type="ORF">B0T14DRAFT_570001</name>
</gene>
<feature type="compositionally biased region" description="Low complexity" evidence="1">
    <location>
        <begin position="1"/>
        <end position="13"/>
    </location>
</feature>
<evidence type="ECO:0000313" key="4">
    <source>
        <dbReference type="Proteomes" id="UP001175000"/>
    </source>
</evidence>
<keyword evidence="2" id="KW-0472">Membrane</keyword>
<feature type="region of interest" description="Disordered" evidence="1">
    <location>
        <begin position="1"/>
        <end position="22"/>
    </location>
</feature>
<keyword evidence="2" id="KW-1133">Transmembrane helix</keyword>
<dbReference type="EMBL" id="JAULSU010000006">
    <property type="protein sequence ID" value="KAK0614013.1"/>
    <property type="molecule type" value="Genomic_DNA"/>
</dbReference>
<evidence type="ECO:0000256" key="1">
    <source>
        <dbReference type="SAM" id="MobiDB-lite"/>
    </source>
</evidence>
<dbReference type="AlphaFoldDB" id="A0AA39WEP3"/>
<accession>A0AA39WEP3</accession>
<sequence length="105" mass="11635">MTTSTSTSLHTPNPTTPPNPAEIPQPVNGINIFWIIFILALTSAWHPFGAAPDFPPKIRRYIPIFPLTSLLDTLLLYGEFTSPLFSQNTNERTSLRSAARAVSIR</sequence>
<feature type="transmembrane region" description="Helical" evidence="2">
    <location>
        <begin position="32"/>
        <end position="51"/>
    </location>
</feature>
<name>A0AA39WEP3_9PEZI</name>
<proteinExistence type="predicted"/>
<evidence type="ECO:0000256" key="2">
    <source>
        <dbReference type="SAM" id="Phobius"/>
    </source>
</evidence>
<evidence type="ECO:0000313" key="3">
    <source>
        <dbReference type="EMBL" id="KAK0614013.1"/>
    </source>
</evidence>